<proteinExistence type="predicted"/>
<protein>
    <recommendedName>
        <fullName evidence="3">VWA containing CoxE family protein</fullName>
    </recommendedName>
</protein>
<organism evidence="1 2">
    <name type="scientific">Idiomarina xiamenensis 10-D-4</name>
    <dbReference type="NCBI Taxonomy" id="740709"/>
    <lineage>
        <taxon>Bacteria</taxon>
        <taxon>Pseudomonadati</taxon>
        <taxon>Pseudomonadota</taxon>
        <taxon>Gammaproteobacteria</taxon>
        <taxon>Alteromonadales</taxon>
        <taxon>Idiomarinaceae</taxon>
        <taxon>Idiomarina</taxon>
    </lineage>
</organism>
<keyword evidence="2" id="KW-1185">Reference proteome</keyword>
<name>K2KJJ0_9GAMM</name>
<sequence>MFIEFFRCIRRHGVAASVTELLDFLQALQAQVVFADVEGFYHLARLTLVKDERFYDRFDRAFAEYFEGVSETELSDAIPAEWLTKTLQRQLSEAEKQALSGYGSLDELLKQFQQRLSEQEKRHAGGSKWIGTGGSSAFGAYGYHPEGIRIGQAGSGSRRAVKVWDKRQFKDLDADQALDNRNLQMALRGLRRFARQGEANELDLAATIQATSRNAGYLDLQWQAERHNAVKVLLLFDVGGSMDDHIYDCQRLFAAAKNEFKHCHFYYFHNCVYEYVWQHNQRRWQQRTRVIDLINTYASDYKLIFVGDATMGPYEVLYPGGSVEHWNDEAGQVWMQRLLQHFNRAVWLNPQPQSRWRYYASLQLINDIMQQHMYPLTVNGIESAIAHLR</sequence>
<dbReference type="PANTHER" id="PTHR39338">
    <property type="entry name" value="BLL5662 PROTEIN-RELATED"/>
    <property type="match status" value="1"/>
</dbReference>
<dbReference type="Proteomes" id="UP000014115">
    <property type="component" value="Unassembled WGS sequence"/>
</dbReference>
<gene>
    <name evidence="1" type="ORF">A10D4_01532</name>
</gene>
<dbReference type="PATRIC" id="fig|740709.3.peg.307"/>
<accession>K2KJJ0</accession>
<dbReference type="InterPro" id="IPR008912">
    <property type="entry name" value="Uncharacterised_CoxE"/>
</dbReference>
<dbReference type="RefSeq" id="WP_008487276.1">
    <property type="nucleotide sequence ID" value="NZ_AMRG01000002.1"/>
</dbReference>
<dbReference type="AlphaFoldDB" id="K2KJJ0"/>
<evidence type="ECO:0008006" key="3">
    <source>
        <dbReference type="Google" id="ProtNLM"/>
    </source>
</evidence>
<evidence type="ECO:0000313" key="2">
    <source>
        <dbReference type="Proteomes" id="UP000014115"/>
    </source>
</evidence>
<evidence type="ECO:0000313" key="1">
    <source>
        <dbReference type="EMBL" id="EKE86882.1"/>
    </source>
</evidence>
<dbReference type="PANTHER" id="PTHR39338:SF7">
    <property type="entry name" value="BLL6692 PROTEIN"/>
    <property type="match status" value="1"/>
</dbReference>
<dbReference type="OrthoDB" id="9764216at2"/>
<dbReference type="Pfam" id="PF05762">
    <property type="entry name" value="VWA_CoxE"/>
    <property type="match status" value="1"/>
</dbReference>
<comment type="caution">
    <text evidence="1">The sequence shown here is derived from an EMBL/GenBank/DDBJ whole genome shotgun (WGS) entry which is preliminary data.</text>
</comment>
<dbReference type="eggNOG" id="COG3825">
    <property type="taxonomic scope" value="Bacteria"/>
</dbReference>
<dbReference type="STRING" id="740709.A10D4_01532"/>
<reference evidence="1 2" key="1">
    <citation type="journal article" date="2012" name="J. Bacteriol.">
        <title>Genome Sequence of Idiomarina xiamenensis Type Strain 10-D-4.</title>
        <authorList>
            <person name="Lai Q."/>
            <person name="Wang L."/>
            <person name="Wang W."/>
            <person name="Shao Z."/>
        </authorList>
    </citation>
    <scope>NUCLEOTIDE SEQUENCE [LARGE SCALE GENOMIC DNA]</scope>
    <source>
        <strain evidence="1 2">10-D-4</strain>
    </source>
</reference>
<dbReference type="EMBL" id="AMRG01000002">
    <property type="protein sequence ID" value="EKE86882.1"/>
    <property type="molecule type" value="Genomic_DNA"/>
</dbReference>